<evidence type="ECO:0000313" key="1">
    <source>
        <dbReference type="EMBL" id="KAI9899091.1"/>
    </source>
</evidence>
<sequence length="191" mass="20372">MPSPPAHGALGLTFTAMRAMQAVSLIAIIGLSGNFVSETVNAGYVAPSPLVGTLVVACLASLYIAISYILYWDHMLPMLVAAGADLGILVAVVVVAVLVGKPVSYLACDAYPKEGNTANFIDSVYRNVRYSDGRVFRWVDPDRAACYEMKSLWGLSVALCVLFAFSCVASLALWRRIKTLSAPPAAPKDLE</sequence>
<reference evidence="1" key="1">
    <citation type="submission" date="2022-10" db="EMBL/GenBank/DDBJ databases">
        <title>Complete Genome of Trichothecium roseum strain YXFP-22015, a Plant Pathogen Isolated from Citrus.</title>
        <authorList>
            <person name="Wang Y."/>
            <person name="Zhu L."/>
        </authorList>
    </citation>
    <scope>NUCLEOTIDE SEQUENCE</scope>
    <source>
        <strain evidence="1">YXFP-22015</strain>
    </source>
</reference>
<proteinExistence type="predicted"/>
<dbReference type="EMBL" id="CM047944">
    <property type="protein sequence ID" value="KAI9899091.1"/>
    <property type="molecule type" value="Genomic_DNA"/>
</dbReference>
<accession>A0ACC0UYB0</accession>
<protein>
    <submittedName>
        <fullName evidence="1">Uncharacterized protein</fullName>
    </submittedName>
</protein>
<keyword evidence="2" id="KW-1185">Reference proteome</keyword>
<organism evidence="1 2">
    <name type="scientific">Trichothecium roseum</name>
    <dbReference type="NCBI Taxonomy" id="47278"/>
    <lineage>
        <taxon>Eukaryota</taxon>
        <taxon>Fungi</taxon>
        <taxon>Dikarya</taxon>
        <taxon>Ascomycota</taxon>
        <taxon>Pezizomycotina</taxon>
        <taxon>Sordariomycetes</taxon>
        <taxon>Hypocreomycetidae</taxon>
        <taxon>Hypocreales</taxon>
        <taxon>Hypocreales incertae sedis</taxon>
        <taxon>Trichothecium</taxon>
    </lineage>
</organism>
<comment type="caution">
    <text evidence="1">The sequence shown here is derived from an EMBL/GenBank/DDBJ whole genome shotgun (WGS) entry which is preliminary data.</text>
</comment>
<evidence type="ECO:0000313" key="2">
    <source>
        <dbReference type="Proteomes" id="UP001163324"/>
    </source>
</evidence>
<gene>
    <name evidence="1" type="ORF">N3K66_005552</name>
</gene>
<dbReference type="Proteomes" id="UP001163324">
    <property type="component" value="Chromosome 5"/>
</dbReference>
<name>A0ACC0UYB0_9HYPO</name>